<proteinExistence type="predicted"/>
<dbReference type="EMBL" id="JASBWS010000009">
    <property type="protein sequence ID" value="KAJ9114382.1"/>
    <property type="molecule type" value="Genomic_DNA"/>
</dbReference>
<gene>
    <name evidence="1" type="ORF">QFC20_001525</name>
</gene>
<sequence>MSKPASRRNFRKQNPTSLGLTGALGDDGVDSDGDLGGNAEDASNRAQRFATSLEGNRFRELEQQRIQERKQAIARGLIADPDKPTSLENAIEFMGTCTEMCPPFEREEREYKKNVYPLEQKEGQPGRIDPEKAVTMYHRSAAGIDQPLPSDVRTPATLKRTLDYLFHTVIQTQPPELTETPTPLTALRYTHGFIRDRTRGIRQDFTYQRHVGIMENIECHERIARFHILAIHELAKLEDAQFLKQETEQLNKTLISLIELYDDQRLDGRTCRNEPEFRAYQLLSHLNDNEVARTILDLPKEIFSHPHLQLAFTFRSLAQRNFDTQKVGSKYNAEISLNFFSRFFKRVKKRDVPFLIACLAHNKFGDVRRAGIRALMRAYPAPPQSVILRIGEDPSSMRAMPMGVFVKLMDCRDEREAMTIADALAVEPYFPRGIDGLDPNVPLGFLINTSADFDDNGDAPPAADLPEIEAKRQGAPYQNIIDGRLSQATATSSPPRMKLEPRGRVHSALASAPPAAISAFSPKPTFAPAPKPAFPTAPSLNASASAFVPSGSKATSQSSAFPSFAVPTSVSSIQQSSIAPQAAPAKVSFPVTVTPVAAPTSEGPSNNVAPASAFSFQQPSPAFLRPESAASAFAPKPALAFAAPTSRPSVETPSAPVKQVQFLPSSNQNKPTHPAKKIFSGNIDGLAKRLASDAMVTYTGQYVHTVTKRTIDTEQVHRTDLRNKLKSERRTQLENQLSQGLLNRLVDEIARVEVADAYGEEMWERPLRQKAFTWWRSSARAKRAQRQRDMQRSVTRSDFGHRIKALTLSALGSPTDEAQARDVSSGAWAIDDLTKRKAILDEGTFFSVLGSYVCNLSNPDENNLYNSEDVHGNIEWNVVLSVTERPSGTWLRSKFNVARQAQYAADYHGECRNAKVTAVADPELLAKVPARAEYQIGLLLVQWQDVGEEWLSALLGADREPETFAFVASVNMAQDASDQTFSASLRDALPRISHVTHVEVSMEGPAVALFDSMRELLSFTDYLLLQNIDDPRNIAQITAITLKALERLQRHVLDGVVGSFQISLEGYSAITFDFGEPENVDTTENLLDWLVDMLRDAAESSQHMVAAYEYFSSARQRDHDSLSALLSRFLDMVNRSILECACDIHVDITENELKTLQGLTQQVCEQFKQECTVDRTELAAFAKVQYDRNRARQTVEQTEEDKQRSEMENATQRLKSVLLQSVRENSDSQLLASSQHGKKRAYADVEALSPVPGTNEGQEKRQKAVTVAGTGVDGPSKLRMALARARTVLKAA</sequence>
<evidence type="ECO:0000313" key="1">
    <source>
        <dbReference type="EMBL" id="KAJ9114382.1"/>
    </source>
</evidence>
<reference evidence="1" key="1">
    <citation type="submission" date="2023-04" db="EMBL/GenBank/DDBJ databases">
        <title>Draft Genome sequencing of Naganishia species isolated from polar environments using Oxford Nanopore Technology.</title>
        <authorList>
            <person name="Leo P."/>
            <person name="Venkateswaran K."/>
        </authorList>
    </citation>
    <scope>NUCLEOTIDE SEQUENCE</scope>
    <source>
        <strain evidence="1">MNA-CCFEE 5262</strain>
    </source>
</reference>
<organism evidence="1 2">
    <name type="scientific">Naganishia adeliensis</name>
    <dbReference type="NCBI Taxonomy" id="92952"/>
    <lineage>
        <taxon>Eukaryota</taxon>
        <taxon>Fungi</taxon>
        <taxon>Dikarya</taxon>
        <taxon>Basidiomycota</taxon>
        <taxon>Agaricomycotina</taxon>
        <taxon>Tremellomycetes</taxon>
        <taxon>Filobasidiales</taxon>
        <taxon>Filobasidiaceae</taxon>
        <taxon>Naganishia</taxon>
    </lineage>
</organism>
<evidence type="ECO:0000313" key="2">
    <source>
        <dbReference type="Proteomes" id="UP001230649"/>
    </source>
</evidence>
<keyword evidence="2" id="KW-1185">Reference proteome</keyword>
<name>A0ACC2WRY6_9TREE</name>
<dbReference type="Proteomes" id="UP001230649">
    <property type="component" value="Unassembled WGS sequence"/>
</dbReference>
<comment type="caution">
    <text evidence="1">The sequence shown here is derived from an EMBL/GenBank/DDBJ whole genome shotgun (WGS) entry which is preliminary data.</text>
</comment>
<protein>
    <submittedName>
        <fullName evidence="1">Uncharacterized protein</fullName>
    </submittedName>
</protein>
<accession>A0ACC2WRY6</accession>